<feature type="domain" description="Signal recognition particle SRP72 subunit RNA-binding" evidence="14">
    <location>
        <begin position="526"/>
        <end position="577"/>
    </location>
</feature>
<dbReference type="Pfam" id="PF13181">
    <property type="entry name" value="TPR_8"/>
    <property type="match status" value="1"/>
</dbReference>
<feature type="coiled-coil region" evidence="12">
    <location>
        <begin position="192"/>
        <end position="226"/>
    </location>
</feature>
<feature type="compositionally biased region" description="Basic and acidic residues" evidence="13">
    <location>
        <begin position="562"/>
        <end position="574"/>
    </location>
</feature>
<evidence type="ECO:0000313" key="15">
    <source>
        <dbReference type="EMBL" id="CAB3404602.1"/>
    </source>
</evidence>
<keyword evidence="8" id="KW-0256">Endoplasmic reticulum</keyword>
<gene>
    <name evidence="15" type="ORF">CBOVIS_LOCUS6905</name>
</gene>
<keyword evidence="7" id="KW-0802">TPR repeat</keyword>
<dbReference type="Pfam" id="PF17004">
    <property type="entry name" value="SRP_TPR_like"/>
    <property type="match status" value="1"/>
</dbReference>
<keyword evidence="12" id="KW-0175">Coiled coil</keyword>
<evidence type="ECO:0000256" key="1">
    <source>
        <dbReference type="ARBA" id="ARBA00004240"/>
    </source>
</evidence>
<dbReference type="InterPro" id="IPR031545">
    <property type="entry name" value="SRP72_TPR-like"/>
</dbReference>
<evidence type="ECO:0000256" key="11">
    <source>
        <dbReference type="PIRNR" id="PIRNR038922"/>
    </source>
</evidence>
<proteinExistence type="inferred from homology"/>
<keyword evidence="9 11" id="KW-0733">Signal recognition particle</keyword>
<dbReference type="GO" id="GO:0008312">
    <property type="term" value="F:7S RNA binding"/>
    <property type="evidence" value="ECO:0007669"/>
    <property type="project" value="InterPro"/>
</dbReference>
<evidence type="ECO:0000256" key="4">
    <source>
        <dbReference type="ARBA" id="ARBA00018350"/>
    </source>
</evidence>
<dbReference type="PIRSF" id="PIRSF038922">
    <property type="entry name" value="SRP72"/>
    <property type="match status" value="1"/>
</dbReference>
<keyword evidence="10 11" id="KW-0687">Ribonucleoprotein</keyword>
<comment type="caution">
    <text evidence="15">The sequence shown here is derived from an EMBL/GenBank/DDBJ whole genome shotgun (WGS) entry which is preliminary data.</text>
</comment>
<evidence type="ECO:0000256" key="12">
    <source>
        <dbReference type="SAM" id="Coils"/>
    </source>
</evidence>
<dbReference type="PANTHER" id="PTHR14094">
    <property type="entry name" value="SIGNAL RECOGNITION PARTICLE 72"/>
    <property type="match status" value="1"/>
</dbReference>
<dbReference type="EMBL" id="CADEPM010000004">
    <property type="protein sequence ID" value="CAB3404602.1"/>
    <property type="molecule type" value="Genomic_DNA"/>
</dbReference>
<sequence length="639" mass="72656">MTEASAGGLYQCITDIARADTSGDYQKALQAANKIIRKHPKETFAFKCKLIALIQLSMYEDALGLIKKVPAHQMGDVSFEKGYICYRQGDLDQALKELSTAKSDDFRVLELKAQIYYKQEKFQEAFDIFRHLLKNYSDDSDELRRANYLAVQARLEAQGTKQQLDDEAEDSYSQLYNRACVQIEAEKLPQALASLEKALVNCRQTLSDEDREEDEIEEELDSIRVQKAYVLQRMGRNAEALEIYEKVQSSNHSDESVRATITNNIPAASSDFGMAESRKKFKAALQIDQSKLTRRQRRTLMLNNALVLLLSNQREPCKRALEELVEKYGTAKEVSLIEAALYVRLNDTEKALQVLKGDDIENQLTRLHILLNASKLSEAVEAIEKKFPEKVRKELGPSSLLTSTLIALDKKDDALKELNASIAKAKNVESKKAILECAAELEFLRGNEAEAAKHLEKLADILPEDVQVQCKLINVYSKTDPKKAELLSNKIFPDDGDSNLNVDELEDSDWILYGEKYRQKKEAKGEAAIDADNEIITRKLKNKRRKRKIRLPKNYNPNVPPDPERWLPRQERSTYKKKRKNREREIGRGTQGSSSANPNVEYMAASPNSPRPLPGPVAEGPRQQRPNFQKQKKKKSSKF</sequence>
<evidence type="ECO:0000256" key="3">
    <source>
        <dbReference type="ARBA" id="ARBA00007676"/>
    </source>
</evidence>
<evidence type="ECO:0000256" key="7">
    <source>
        <dbReference type="ARBA" id="ARBA00022803"/>
    </source>
</evidence>
<evidence type="ECO:0000256" key="8">
    <source>
        <dbReference type="ARBA" id="ARBA00022824"/>
    </source>
</evidence>
<dbReference type="GO" id="GO:0005786">
    <property type="term" value="C:signal recognition particle, endoplasmic reticulum targeting"/>
    <property type="evidence" value="ECO:0007669"/>
    <property type="project" value="UniProtKB-UniRule"/>
</dbReference>
<dbReference type="AlphaFoldDB" id="A0A8S1EY34"/>
<dbReference type="GO" id="GO:0043022">
    <property type="term" value="F:ribosome binding"/>
    <property type="evidence" value="ECO:0007669"/>
    <property type="project" value="TreeGrafter"/>
</dbReference>
<comment type="similarity">
    <text evidence="3 11">Belongs to the SRP72 family.</text>
</comment>
<dbReference type="InterPro" id="IPR019734">
    <property type="entry name" value="TPR_rpt"/>
</dbReference>
<evidence type="ECO:0000256" key="9">
    <source>
        <dbReference type="ARBA" id="ARBA00023135"/>
    </source>
</evidence>
<reference evidence="15 16" key="1">
    <citation type="submission" date="2020-04" db="EMBL/GenBank/DDBJ databases">
        <authorList>
            <person name="Laetsch R D."/>
            <person name="Stevens L."/>
            <person name="Kumar S."/>
            <person name="Blaxter L. M."/>
        </authorList>
    </citation>
    <scope>NUCLEOTIDE SEQUENCE [LARGE SCALE GENOMIC DNA]</scope>
</reference>
<dbReference type="PANTHER" id="PTHR14094:SF9">
    <property type="entry name" value="SIGNAL RECOGNITION PARTICLE SUBUNIT SRP72"/>
    <property type="match status" value="1"/>
</dbReference>
<dbReference type="SMART" id="SM00028">
    <property type="entry name" value="TPR"/>
    <property type="match status" value="3"/>
</dbReference>
<evidence type="ECO:0000313" key="16">
    <source>
        <dbReference type="Proteomes" id="UP000494206"/>
    </source>
</evidence>
<dbReference type="InterPro" id="IPR013699">
    <property type="entry name" value="Signal_recog_part_SRP72_RNA-bd"/>
</dbReference>
<dbReference type="Proteomes" id="UP000494206">
    <property type="component" value="Unassembled WGS sequence"/>
</dbReference>
<comment type="subcellular location">
    <subcellularLocation>
        <location evidence="2 11">Cytoplasm</location>
    </subcellularLocation>
    <subcellularLocation>
        <location evidence="1">Endoplasmic reticulum</location>
    </subcellularLocation>
</comment>
<evidence type="ECO:0000256" key="2">
    <source>
        <dbReference type="ARBA" id="ARBA00004496"/>
    </source>
</evidence>
<dbReference type="OrthoDB" id="5421607at2759"/>
<dbReference type="InterPro" id="IPR026270">
    <property type="entry name" value="SRP72"/>
</dbReference>
<evidence type="ECO:0000256" key="13">
    <source>
        <dbReference type="SAM" id="MobiDB-lite"/>
    </source>
</evidence>
<keyword evidence="5 11" id="KW-0963">Cytoplasm</keyword>
<protein>
    <recommendedName>
        <fullName evidence="4 11">Signal recognition particle subunit SRP72</fullName>
    </recommendedName>
</protein>
<keyword evidence="6" id="KW-0677">Repeat</keyword>
<evidence type="ECO:0000259" key="14">
    <source>
        <dbReference type="Pfam" id="PF08492"/>
    </source>
</evidence>
<dbReference type="GO" id="GO:0006614">
    <property type="term" value="P:SRP-dependent cotranslational protein targeting to membrane"/>
    <property type="evidence" value="ECO:0007669"/>
    <property type="project" value="UniProtKB-UniRule"/>
</dbReference>
<accession>A0A8S1EY34</accession>
<dbReference type="InterPro" id="IPR011990">
    <property type="entry name" value="TPR-like_helical_dom_sf"/>
</dbReference>
<keyword evidence="16" id="KW-1185">Reference proteome</keyword>
<dbReference type="GO" id="GO:0005783">
    <property type="term" value="C:endoplasmic reticulum"/>
    <property type="evidence" value="ECO:0007669"/>
    <property type="project" value="UniProtKB-SubCell"/>
</dbReference>
<organism evidence="15 16">
    <name type="scientific">Caenorhabditis bovis</name>
    <dbReference type="NCBI Taxonomy" id="2654633"/>
    <lineage>
        <taxon>Eukaryota</taxon>
        <taxon>Metazoa</taxon>
        <taxon>Ecdysozoa</taxon>
        <taxon>Nematoda</taxon>
        <taxon>Chromadorea</taxon>
        <taxon>Rhabditida</taxon>
        <taxon>Rhabditina</taxon>
        <taxon>Rhabditomorpha</taxon>
        <taxon>Rhabditoidea</taxon>
        <taxon>Rhabditidae</taxon>
        <taxon>Peloderinae</taxon>
        <taxon>Caenorhabditis</taxon>
    </lineage>
</organism>
<feature type="region of interest" description="Disordered" evidence="13">
    <location>
        <begin position="545"/>
        <end position="639"/>
    </location>
</feature>
<dbReference type="FunFam" id="1.25.40.10:FF:000062">
    <property type="entry name" value="Signal recognition particle subunit SRP72"/>
    <property type="match status" value="1"/>
</dbReference>
<comment type="function">
    <text evidence="11">Component of the signal recognition particle (SRP) complex, a ribonucleoprotein complex that mediates the cotranslational targeting of secretory and membrane proteins to the endoplasmic reticulum (ER).</text>
</comment>
<evidence type="ECO:0000256" key="5">
    <source>
        <dbReference type="ARBA" id="ARBA00022490"/>
    </source>
</evidence>
<feature type="compositionally biased region" description="Basic residues" evidence="13">
    <location>
        <begin position="630"/>
        <end position="639"/>
    </location>
</feature>
<dbReference type="Pfam" id="PF08492">
    <property type="entry name" value="SRP72"/>
    <property type="match status" value="1"/>
</dbReference>
<dbReference type="Gene3D" id="1.25.40.10">
    <property type="entry name" value="Tetratricopeptide repeat domain"/>
    <property type="match status" value="3"/>
</dbReference>
<evidence type="ECO:0000256" key="6">
    <source>
        <dbReference type="ARBA" id="ARBA00022737"/>
    </source>
</evidence>
<dbReference type="SUPFAM" id="SSF48452">
    <property type="entry name" value="TPR-like"/>
    <property type="match status" value="2"/>
</dbReference>
<evidence type="ECO:0000256" key="10">
    <source>
        <dbReference type="ARBA" id="ARBA00023274"/>
    </source>
</evidence>
<name>A0A8S1EY34_9PELO</name>